<dbReference type="InterPro" id="IPR036162">
    <property type="entry name" value="Resolvase-like_N_sf"/>
</dbReference>
<dbReference type="PROSITE" id="PS51737">
    <property type="entry name" value="RECOMBINASE_DNA_BIND"/>
    <property type="match status" value="1"/>
</dbReference>
<dbReference type="OrthoDB" id="9784557at2"/>
<keyword evidence="5" id="KW-1185">Reference proteome</keyword>
<feature type="coiled-coil region" evidence="1">
    <location>
        <begin position="463"/>
        <end position="490"/>
    </location>
</feature>
<dbReference type="GO" id="GO:0003677">
    <property type="term" value="F:DNA binding"/>
    <property type="evidence" value="ECO:0007669"/>
    <property type="project" value="InterPro"/>
</dbReference>
<dbReference type="Pfam" id="PF00239">
    <property type="entry name" value="Resolvase"/>
    <property type="match status" value="1"/>
</dbReference>
<dbReference type="CDD" id="cd03770">
    <property type="entry name" value="SR_TndX_transposase"/>
    <property type="match status" value="1"/>
</dbReference>
<keyword evidence="1" id="KW-0175">Coiled coil</keyword>
<dbReference type="RefSeq" id="WP_058352704.1">
    <property type="nucleotide sequence ID" value="NZ_CABMMD010000153.1"/>
</dbReference>
<gene>
    <name evidence="4" type="ORF">ASU35_01765</name>
</gene>
<evidence type="ECO:0000256" key="2">
    <source>
        <dbReference type="SAM" id="MobiDB-lite"/>
    </source>
</evidence>
<protein>
    <submittedName>
        <fullName evidence="4">Recombinase</fullName>
    </submittedName>
</protein>
<dbReference type="AlphaFoldDB" id="A0A0V8QF22"/>
<evidence type="ECO:0000313" key="4">
    <source>
        <dbReference type="EMBL" id="KSV59068.1"/>
    </source>
</evidence>
<dbReference type="SUPFAM" id="SSF53041">
    <property type="entry name" value="Resolvase-like"/>
    <property type="match status" value="1"/>
</dbReference>
<comment type="caution">
    <text evidence="4">The sequence shown here is derived from an EMBL/GenBank/DDBJ whole genome shotgun (WGS) entry which is preliminary data.</text>
</comment>
<dbReference type="PANTHER" id="PTHR30461:SF23">
    <property type="entry name" value="DNA RECOMBINASE-RELATED"/>
    <property type="match status" value="1"/>
</dbReference>
<dbReference type="PANTHER" id="PTHR30461">
    <property type="entry name" value="DNA-INVERTASE FROM LAMBDOID PROPHAGE"/>
    <property type="match status" value="1"/>
</dbReference>
<dbReference type="Pfam" id="PF13408">
    <property type="entry name" value="Zn_ribbon_recom"/>
    <property type="match status" value="1"/>
</dbReference>
<evidence type="ECO:0000256" key="1">
    <source>
        <dbReference type="SAM" id="Coils"/>
    </source>
</evidence>
<dbReference type="STRING" id="290052.ASU35_01765"/>
<dbReference type="Pfam" id="PF14287">
    <property type="entry name" value="DUF4368"/>
    <property type="match status" value="1"/>
</dbReference>
<feature type="compositionally biased region" description="Basic and acidic residues" evidence="2">
    <location>
        <begin position="671"/>
        <end position="680"/>
    </location>
</feature>
<dbReference type="InterPro" id="IPR050639">
    <property type="entry name" value="SSR_resolvase"/>
</dbReference>
<dbReference type="Proteomes" id="UP000054874">
    <property type="component" value="Unassembled WGS sequence"/>
</dbReference>
<accession>A0A0V8QF22</accession>
<dbReference type="Gene3D" id="3.40.50.1390">
    <property type="entry name" value="Resolvase, N-terminal catalytic domain"/>
    <property type="match status" value="1"/>
</dbReference>
<dbReference type="Pfam" id="PF07508">
    <property type="entry name" value="Recombinase"/>
    <property type="match status" value="1"/>
</dbReference>
<dbReference type="InterPro" id="IPR011109">
    <property type="entry name" value="DNA_bind_recombinase_dom"/>
</dbReference>
<dbReference type="Gene3D" id="3.90.1750.20">
    <property type="entry name" value="Putative Large Serine Recombinase, Chain B, Domain 2"/>
    <property type="match status" value="1"/>
</dbReference>
<evidence type="ECO:0000259" key="3">
    <source>
        <dbReference type="PROSITE" id="PS51737"/>
    </source>
</evidence>
<dbReference type="InterPro" id="IPR038109">
    <property type="entry name" value="DNA_bind_recomb_sf"/>
</dbReference>
<evidence type="ECO:0000313" key="5">
    <source>
        <dbReference type="Proteomes" id="UP000054874"/>
    </source>
</evidence>
<dbReference type="SMART" id="SM00857">
    <property type="entry name" value="Resolvase"/>
    <property type="match status" value="1"/>
</dbReference>
<feature type="coiled-coil region" evidence="1">
    <location>
        <begin position="411"/>
        <end position="438"/>
    </location>
</feature>
<proteinExistence type="predicted"/>
<dbReference type="InterPro" id="IPR006119">
    <property type="entry name" value="Resolv_N"/>
</dbReference>
<name>A0A0V8QF22_9FIRM</name>
<dbReference type="InterPro" id="IPR025378">
    <property type="entry name" value="DUF4368"/>
</dbReference>
<dbReference type="InterPro" id="IPR025827">
    <property type="entry name" value="Zn_ribbon_recom_dom"/>
</dbReference>
<dbReference type="EMBL" id="LNAM01000153">
    <property type="protein sequence ID" value="KSV59068.1"/>
    <property type="molecule type" value="Genomic_DNA"/>
</dbReference>
<organism evidence="4 5">
    <name type="scientific">Acetivibrio ethanolgignens</name>
    <dbReference type="NCBI Taxonomy" id="290052"/>
    <lineage>
        <taxon>Bacteria</taxon>
        <taxon>Bacillati</taxon>
        <taxon>Bacillota</taxon>
        <taxon>Clostridia</taxon>
        <taxon>Eubacteriales</taxon>
        <taxon>Oscillospiraceae</taxon>
        <taxon>Acetivibrio</taxon>
    </lineage>
</organism>
<dbReference type="GO" id="GO:0000150">
    <property type="term" value="F:DNA strand exchange activity"/>
    <property type="evidence" value="ECO:0007669"/>
    <property type="project" value="InterPro"/>
</dbReference>
<sequence>MSVKQTVGLDSQKITALYERLSRDDDQVGDSNSIVNQKKYLESYAEQRGYSNCVHYTDDGWSGGNFERPAWKRLVADIEAGKVAHVLVKDMSRIGRDYLQTGFYTEVMFRQHDVHFVAIANSVDSDDQNSNEFAPFLNIMNEWYLRDLSRKQKTAIRVKGESGKPTTNCAIYGYKKEPGDKYTWHIDEEAAAVVRRIFRLTIEGKGPYDIARILFEDKVETPAVYFGKQNKGVWKSKEEFPNPYNWSGFVVGQILAKPEYMGHTVNFRSHKQSYKDKSAVMNPKEDWLIFENTHEAIVDKETWELAQQLRKTPRRHDTLGEANPLTGLLFCADCGAKMTNHRSKGGTKNNPYPSDFYDCSAYTLAHQKRTHACSGHYIRTKAVRELVLETIRTASTFAIYNQEEFAAKVRAASQIRQKEAARDTKRKLNKDRKRIAELDTIIKKLYESFAIGRITDERFDSLLAEYEAERKELQASVADAEQRLSSFEKDTARVEQFMELARKYTDFSELTTPMINEFIEKIVVHAPEKIDGDRVQEVEIYLKFVGKFELPAPELTEEEAKRQEFLKKERARSRERYQKLKSGERKVGVPIIQTCKCCGNTFEARSTAKLFCNPNCRAKFYRQEAAKERSREVVCENCGKTFTTTRSDVKYCCDACRYEGHLKAQKVRNAANRERKKEQSALDIPAIEDSKQEQKTA</sequence>
<reference evidence="4 5" key="1">
    <citation type="submission" date="2015-11" db="EMBL/GenBank/DDBJ databases">
        <title>Butyribacter intestini gen. nov., sp. nov., a butyric acid-producing bacterium of the family Lachnospiraceae isolated from the human faeces.</title>
        <authorList>
            <person name="Zou Y."/>
            <person name="Xue W."/>
            <person name="Luo G."/>
            <person name="Lv M."/>
        </authorList>
    </citation>
    <scope>NUCLEOTIDE SEQUENCE [LARGE SCALE GENOMIC DNA]</scope>
    <source>
        <strain evidence="4 5">ACET-33324</strain>
    </source>
</reference>
<feature type="region of interest" description="Disordered" evidence="2">
    <location>
        <begin position="669"/>
        <end position="697"/>
    </location>
</feature>
<feature type="domain" description="Recombinase" evidence="3">
    <location>
        <begin position="171"/>
        <end position="316"/>
    </location>
</feature>
<feature type="compositionally biased region" description="Basic and acidic residues" evidence="2">
    <location>
        <begin position="688"/>
        <end position="697"/>
    </location>
</feature>